<feature type="compositionally biased region" description="Low complexity" evidence="1">
    <location>
        <begin position="210"/>
        <end position="219"/>
    </location>
</feature>
<dbReference type="Gene3D" id="3.40.50.300">
    <property type="entry name" value="P-loop containing nucleotide triphosphate hydrolases"/>
    <property type="match status" value="1"/>
</dbReference>
<evidence type="ECO:0000256" key="1">
    <source>
        <dbReference type="SAM" id="MobiDB-lite"/>
    </source>
</evidence>
<gene>
    <name evidence="3" type="ORF">ColLi_04305</name>
</gene>
<feature type="compositionally biased region" description="Low complexity" evidence="1">
    <location>
        <begin position="123"/>
        <end position="135"/>
    </location>
</feature>
<feature type="region of interest" description="Disordered" evidence="1">
    <location>
        <begin position="195"/>
        <end position="232"/>
    </location>
</feature>
<sequence>MTESLSNDQSGKAPPARLCTGVFLVMRAHLTTEQQQRRSSSNAGPASGPGPSRKSSTPSSTSRGSLTPSSGSSPGLAFSSPSSPRAGHKRGSPDEPLPSVEGRDGSPAGTNTRSSRTSHARTPSVSVSPPSSASPIRNRDSSPSAGPRRAGSSRADGETESIAARLDDLDLGPASSSLHMPSVRAAIADIAGGLDERRSQPQRQTASPDARGPLSGLRPPGRRSRAGSRTSLAVHDVEDEELPPSRFHDPAVQGAFGDAKALMDRLVGVLESSPLHESADSTIKRLHAEAQALARFQCPSTRTVGFVGDSGVGKPPGLFAWRAGTDGAGAREKQCLELASGPKRPGEDREYMSCAAMDVFADRFSNSGAACTCVVTEYHHRAGNDFVVDVELFAEDEVAKQLAQLLGSYRRFHLHAGEMTRGDGAEEAEEQAKVALDTFRAMFRGRLGDEKFLAEDPEADVLSTMRSWLEETYPQDEGEHTMDEVRECSSLLMRLTSEARGARESVVWPYVKKIKVFLNSHILSKGLVLVDLPGLRDVNAARRKITERYLLRCDEILAVCNIGRATTDVGVASVFELAEKAGLSRVGIVCTKSDDIRAEEAKKDWKGARAKRIQELSDGVSGTQCQIDDTNLELAEFEDVELTEEEKDEELELNRRLRKLGQGPPSILTSSSTSLTMFLSRRKVLQQKAFDLKEYLIKTRNASVSKELQKEYSPKVPAGTLHVFCVSNTEYWAKRRLAKDEALPSLHLSGILALRKHCLAIIGDSQLSIATKFVANDVPALLGDVALWIESGAGSASAEQKQAVRRTLDKVERKLKRVNKDMKPAASD</sequence>
<dbReference type="PANTHER" id="PTHR36681:SF3">
    <property type="entry name" value="NUCLEAR GTPASE, GERMINAL CENTER-ASSOCIATED, TANDEM DUPLICATE 3"/>
    <property type="match status" value="1"/>
</dbReference>
<dbReference type="PANTHER" id="PTHR36681">
    <property type="entry name" value="NUCLEAR GTPASE, GERMINAL CENTER-ASSOCIATED, TANDEM DUPLICATE 3"/>
    <property type="match status" value="1"/>
</dbReference>
<dbReference type="Pfam" id="PF00350">
    <property type="entry name" value="Dynamin_N"/>
    <property type="match status" value="1"/>
</dbReference>
<feature type="region of interest" description="Disordered" evidence="1">
    <location>
        <begin position="29"/>
        <end position="181"/>
    </location>
</feature>
<comment type="caution">
    <text evidence="3">The sequence shown here is derived from an EMBL/GenBank/DDBJ whole genome shotgun (WGS) entry which is preliminary data.</text>
</comment>
<organism evidence="3 4">
    <name type="scientific">Colletotrichum liriopes</name>
    <dbReference type="NCBI Taxonomy" id="708192"/>
    <lineage>
        <taxon>Eukaryota</taxon>
        <taxon>Fungi</taxon>
        <taxon>Dikarya</taxon>
        <taxon>Ascomycota</taxon>
        <taxon>Pezizomycotina</taxon>
        <taxon>Sordariomycetes</taxon>
        <taxon>Hypocreomycetidae</taxon>
        <taxon>Glomerellales</taxon>
        <taxon>Glomerellaceae</taxon>
        <taxon>Colletotrichum</taxon>
        <taxon>Colletotrichum spaethianum species complex</taxon>
    </lineage>
</organism>
<protein>
    <submittedName>
        <fullName evidence="3">Nuclear GTPase SLIP-GC</fullName>
    </submittedName>
</protein>
<dbReference type="Proteomes" id="UP001055172">
    <property type="component" value="Unassembled WGS sequence"/>
</dbReference>
<dbReference type="EMBL" id="BPPX01000007">
    <property type="protein sequence ID" value="GJC81467.1"/>
    <property type="molecule type" value="Genomic_DNA"/>
</dbReference>
<evidence type="ECO:0000259" key="2">
    <source>
        <dbReference type="Pfam" id="PF00350"/>
    </source>
</evidence>
<reference evidence="3 4" key="1">
    <citation type="submission" date="2021-07" db="EMBL/GenBank/DDBJ databases">
        <title>Genome data of Colletotrichum spaethianum.</title>
        <authorList>
            <person name="Utami Y.D."/>
            <person name="Hiruma K."/>
        </authorList>
    </citation>
    <scope>NUCLEOTIDE SEQUENCE [LARGE SCALE GENOMIC DNA]</scope>
    <source>
        <strain evidence="3 4">MAFF 242679</strain>
    </source>
</reference>
<evidence type="ECO:0000313" key="4">
    <source>
        <dbReference type="Proteomes" id="UP001055172"/>
    </source>
</evidence>
<dbReference type="InterPro" id="IPR045063">
    <property type="entry name" value="Dynamin_N"/>
</dbReference>
<dbReference type="AlphaFoldDB" id="A0AA37GJ79"/>
<accession>A0AA37GJ79</accession>
<proteinExistence type="predicted"/>
<evidence type="ECO:0000313" key="3">
    <source>
        <dbReference type="EMBL" id="GJC81467.1"/>
    </source>
</evidence>
<name>A0AA37GJ79_9PEZI</name>
<dbReference type="InterPro" id="IPR027417">
    <property type="entry name" value="P-loop_NTPase"/>
</dbReference>
<feature type="compositionally biased region" description="Low complexity" evidence="1">
    <location>
        <begin position="37"/>
        <end position="84"/>
    </location>
</feature>
<feature type="domain" description="Dynamin N-terminal" evidence="2">
    <location>
        <begin position="507"/>
        <end position="583"/>
    </location>
</feature>
<dbReference type="SUPFAM" id="SSF52540">
    <property type="entry name" value="P-loop containing nucleoside triphosphate hydrolases"/>
    <property type="match status" value="1"/>
</dbReference>
<keyword evidence="4" id="KW-1185">Reference proteome</keyword>
<feature type="compositionally biased region" description="Polar residues" evidence="1">
    <location>
        <begin position="108"/>
        <end position="121"/>
    </location>
</feature>